<evidence type="ECO:0000259" key="8">
    <source>
        <dbReference type="PROSITE" id="PS51767"/>
    </source>
</evidence>
<feature type="disulfide bond" evidence="6">
    <location>
        <begin position="82"/>
        <end position="87"/>
    </location>
</feature>
<feature type="domain" description="Peptidase A1" evidence="8">
    <location>
        <begin position="50"/>
        <end position="402"/>
    </location>
</feature>
<keyword evidence="2" id="KW-0645">Protease</keyword>
<dbReference type="InterPro" id="IPR021109">
    <property type="entry name" value="Peptidase_aspartic_dom_sf"/>
</dbReference>
<dbReference type="GO" id="GO:0004190">
    <property type="term" value="F:aspartic-type endopeptidase activity"/>
    <property type="evidence" value="ECO:0007669"/>
    <property type="project" value="UniProtKB-KW"/>
</dbReference>
<keyword evidence="3" id="KW-0064">Aspartyl protease</keyword>
<reference evidence="9" key="1">
    <citation type="submission" date="2021-01" db="EMBL/GenBank/DDBJ databases">
        <authorList>
            <person name="Corre E."/>
            <person name="Pelletier E."/>
            <person name="Niang G."/>
            <person name="Scheremetjew M."/>
            <person name="Finn R."/>
            <person name="Kale V."/>
            <person name="Holt S."/>
            <person name="Cochrane G."/>
            <person name="Meng A."/>
            <person name="Brown T."/>
            <person name="Cohen L."/>
        </authorList>
    </citation>
    <scope>NUCLEOTIDE SEQUENCE</scope>
    <source>
        <strain evidence="9">OF101</strain>
    </source>
</reference>
<feature type="chain" id="PRO_5031146798" description="Peptidase A1 domain-containing protein" evidence="7">
    <location>
        <begin position="21"/>
        <end position="421"/>
    </location>
</feature>
<dbReference type="SUPFAM" id="SSF50630">
    <property type="entry name" value="Acid proteases"/>
    <property type="match status" value="1"/>
</dbReference>
<feature type="active site" evidence="5">
    <location>
        <position position="280"/>
    </location>
</feature>
<evidence type="ECO:0000256" key="1">
    <source>
        <dbReference type="ARBA" id="ARBA00007447"/>
    </source>
</evidence>
<evidence type="ECO:0000256" key="2">
    <source>
        <dbReference type="ARBA" id="ARBA00022670"/>
    </source>
</evidence>
<dbReference type="EMBL" id="HBGE01064976">
    <property type="protein sequence ID" value="CAD9162187.1"/>
    <property type="molecule type" value="Transcribed_RNA"/>
</dbReference>
<evidence type="ECO:0000313" key="9">
    <source>
        <dbReference type="EMBL" id="CAD9162187.1"/>
    </source>
</evidence>
<evidence type="ECO:0000256" key="4">
    <source>
        <dbReference type="ARBA" id="ARBA00022801"/>
    </source>
</evidence>
<comment type="similarity">
    <text evidence="1">Belongs to the peptidase A1 family.</text>
</comment>
<dbReference type="AlphaFoldDB" id="A0A7S1WDR6"/>
<sequence length="421" mass="45384">MPPLYLLALIVLGQPHLQFAARPALHTVALSKQHVPVHRGDRIVATKNAYFGTVYVGLPEPQAFTVLFDTGSGHFILPSQACKQDSCLKHRRYDKQLSGSAVAIDSDGVEVPSDSTEFDTVDISFGTGQVSGPFVQEVVCFGNGTGTMPNKSKGGDCVGLRVVTAEQMTQDPFQHFDFDGVAGLGLDGLALHKDFSFVGQLEQLGLGGSSYFGVFLAKADSHPSEISFGGHNEQRVSGPLSWVPVAAPQLGYWQVEIRSVRVGGKAIDLCDDGTCRAVLDTGTSMLGVPRQAASTLHWSLARPVPGDADVAGNVDCRDFEGPTITFDLGGVELRLEAEDYSRPAPTTVQNKSNGQKQAFCRASLLPVDMGQPLSSKTFIFGEPVLRRHYTTYDWRQHRIGFALARQPDEPPSSLPATEIQV</sequence>
<keyword evidence="4" id="KW-0378">Hydrolase</keyword>
<dbReference type="InterPro" id="IPR001461">
    <property type="entry name" value="Aspartic_peptidase_A1"/>
</dbReference>
<evidence type="ECO:0000256" key="6">
    <source>
        <dbReference type="PIRSR" id="PIRSR601461-2"/>
    </source>
</evidence>
<dbReference type="Pfam" id="PF00026">
    <property type="entry name" value="Asp"/>
    <property type="match status" value="1"/>
</dbReference>
<proteinExistence type="inferred from homology"/>
<dbReference type="GO" id="GO:0006508">
    <property type="term" value="P:proteolysis"/>
    <property type="evidence" value="ECO:0007669"/>
    <property type="project" value="UniProtKB-KW"/>
</dbReference>
<name>A0A7S1WDR6_ALECA</name>
<protein>
    <recommendedName>
        <fullName evidence="8">Peptidase A1 domain-containing protein</fullName>
    </recommendedName>
</protein>
<dbReference type="PANTHER" id="PTHR47966:SF51">
    <property type="entry name" value="BETA-SITE APP-CLEAVING ENZYME, ISOFORM A-RELATED"/>
    <property type="match status" value="1"/>
</dbReference>
<gene>
    <name evidence="9" type="ORF">ACAT0790_LOCUS38952</name>
</gene>
<dbReference type="Gene3D" id="2.40.70.10">
    <property type="entry name" value="Acid Proteases"/>
    <property type="match status" value="2"/>
</dbReference>
<evidence type="ECO:0000256" key="7">
    <source>
        <dbReference type="SAM" id="SignalP"/>
    </source>
</evidence>
<dbReference type="PROSITE" id="PS51767">
    <property type="entry name" value="PEPTIDASE_A1"/>
    <property type="match status" value="1"/>
</dbReference>
<dbReference type="CDD" id="cd05471">
    <property type="entry name" value="pepsin_like"/>
    <property type="match status" value="1"/>
</dbReference>
<evidence type="ECO:0000256" key="5">
    <source>
        <dbReference type="PIRSR" id="PIRSR601461-1"/>
    </source>
</evidence>
<dbReference type="InterPro" id="IPR034164">
    <property type="entry name" value="Pepsin-like_dom"/>
</dbReference>
<feature type="signal peptide" evidence="7">
    <location>
        <begin position="1"/>
        <end position="20"/>
    </location>
</feature>
<evidence type="ECO:0000256" key="3">
    <source>
        <dbReference type="ARBA" id="ARBA00022750"/>
    </source>
</evidence>
<keyword evidence="6" id="KW-1015">Disulfide bond</keyword>
<organism evidence="9">
    <name type="scientific">Alexandrium catenella</name>
    <name type="common">Red tide dinoflagellate</name>
    <name type="synonym">Gonyaulax catenella</name>
    <dbReference type="NCBI Taxonomy" id="2925"/>
    <lineage>
        <taxon>Eukaryota</taxon>
        <taxon>Sar</taxon>
        <taxon>Alveolata</taxon>
        <taxon>Dinophyceae</taxon>
        <taxon>Gonyaulacales</taxon>
        <taxon>Pyrocystaceae</taxon>
        <taxon>Alexandrium</taxon>
    </lineage>
</organism>
<feature type="active site" evidence="5">
    <location>
        <position position="69"/>
    </location>
</feature>
<dbReference type="PRINTS" id="PR00792">
    <property type="entry name" value="PEPSIN"/>
</dbReference>
<dbReference type="PANTHER" id="PTHR47966">
    <property type="entry name" value="BETA-SITE APP-CLEAVING ENZYME, ISOFORM A-RELATED"/>
    <property type="match status" value="1"/>
</dbReference>
<keyword evidence="7" id="KW-0732">Signal</keyword>
<accession>A0A7S1WDR6</accession>
<dbReference type="InterPro" id="IPR033121">
    <property type="entry name" value="PEPTIDASE_A1"/>
</dbReference>